<proteinExistence type="inferred from homology"/>
<dbReference type="Gene3D" id="3.40.30.10">
    <property type="entry name" value="Glutaredoxin"/>
    <property type="match status" value="2"/>
</dbReference>
<organism evidence="4 5">
    <name type="scientific">Neoarthrinium moseri</name>
    <dbReference type="NCBI Taxonomy" id="1658444"/>
    <lineage>
        <taxon>Eukaryota</taxon>
        <taxon>Fungi</taxon>
        <taxon>Dikarya</taxon>
        <taxon>Ascomycota</taxon>
        <taxon>Pezizomycotina</taxon>
        <taxon>Sordariomycetes</taxon>
        <taxon>Xylariomycetidae</taxon>
        <taxon>Amphisphaeriales</taxon>
        <taxon>Apiosporaceae</taxon>
        <taxon>Neoarthrinium</taxon>
    </lineage>
</organism>
<dbReference type="OrthoDB" id="427280at2759"/>
<feature type="chain" id="PRO_5040495409" description="Thioredoxin domain-containing protein" evidence="2">
    <location>
        <begin position="21"/>
        <end position="362"/>
    </location>
</feature>
<dbReference type="GO" id="GO:0034976">
    <property type="term" value="P:response to endoplasmic reticulum stress"/>
    <property type="evidence" value="ECO:0007669"/>
    <property type="project" value="TreeGrafter"/>
</dbReference>
<comment type="caution">
    <text evidence="4">The sequence shown here is derived from an EMBL/GenBank/DDBJ whole genome shotgun (WGS) entry which is preliminary data.</text>
</comment>
<protein>
    <recommendedName>
        <fullName evidence="3">Thioredoxin domain-containing protein</fullName>
    </recommendedName>
</protein>
<evidence type="ECO:0000256" key="2">
    <source>
        <dbReference type="SAM" id="SignalP"/>
    </source>
</evidence>
<reference evidence="4" key="1">
    <citation type="submission" date="2021-03" db="EMBL/GenBank/DDBJ databases">
        <title>Revisited historic fungal species revealed as producer of novel bioactive compounds through whole genome sequencing and comparative genomics.</title>
        <authorList>
            <person name="Vignolle G.A."/>
            <person name="Hochenegger N."/>
            <person name="Mach R.L."/>
            <person name="Mach-Aigner A.R."/>
            <person name="Javad Rahimi M."/>
            <person name="Salim K.A."/>
            <person name="Chan C.M."/>
            <person name="Lim L.B.L."/>
            <person name="Cai F."/>
            <person name="Druzhinina I.S."/>
            <person name="U'Ren J.M."/>
            <person name="Derntl C."/>
        </authorList>
    </citation>
    <scope>NUCLEOTIDE SEQUENCE</scope>
    <source>
        <strain evidence="4">TUCIM 5799</strain>
    </source>
</reference>
<feature type="signal peptide" evidence="2">
    <location>
        <begin position="1"/>
        <end position="20"/>
    </location>
</feature>
<comment type="similarity">
    <text evidence="1">Belongs to the protein disulfide isomerase family.</text>
</comment>
<accession>A0A9P9WAY4</accession>
<evidence type="ECO:0000259" key="3">
    <source>
        <dbReference type="Pfam" id="PF00085"/>
    </source>
</evidence>
<keyword evidence="2" id="KW-0732">Signal</keyword>
<evidence type="ECO:0000256" key="1">
    <source>
        <dbReference type="ARBA" id="ARBA00006347"/>
    </source>
</evidence>
<dbReference type="GO" id="GO:0006457">
    <property type="term" value="P:protein folding"/>
    <property type="evidence" value="ECO:0007669"/>
    <property type="project" value="TreeGrafter"/>
</dbReference>
<dbReference type="GO" id="GO:0005783">
    <property type="term" value="C:endoplasmic reticulum"/>
    <property type="evidence" value="ECO:0007669"/>
    <property type="project" value="TreeGrafter"/>
</dbReference>
<dbReference type="Pfam" id="PF13848">
    <property type="entry name" value="Thioredoxin_6"/>
    <property type="match status" value="1"/>
</dbReference>
<dbReference type="PANTHER" id="PTHR18929">
    <property type="entry name" value="PROTEIN DISULFIDE ISOMERASE"/>
    <property type="match status" value="1"/>
</dbReference>
<sequence>MKVKVMRELCLLAAAVSVAGWDHLNEHEFLRTVGGHNQALIAFVEPSTTASQALDPEWSSISVSEKTLGSVDCTSQIQLCKDYDIISYPSIRYFDGHGKMTPYRGPRTGPLYALIAPCSSSARAYISFSIVSFLRRASRPTVTLLDERKITAFQSIDDAVVVAHLNARDTHIQEAFKSLASRFKDRASFGSLETTDQTTIVCYNNRDNEQSTTSDLAAIDSLPSFVSACMTPLIGEFSRRNEVKYFQSGKSLVYFFAETREEREAYVNVIKPIAKKYKEFLSFVTVDADEYRSMTSPLGLPSGLFPALAVQNPTRGQVFPFTEEHITVEAVDNFVMDIAGGKVKPWTSLPVPDRASHAHDEL</sequence>
<dbReference type="SUPFAM" id="SSF52833">
    <property type="entry name" value="Thioredoxin-like"/>
    <property type="match status" value="2"/>
</dbReference>
<dbReference type="GO" id="GO:0003756">
    <property type="term" value="F:protein disulfide isomerase activity"/>
    <property type="evidence" value="ECO:0007669"/>
    <property type="project" value="TreeGrafter"/>
</dbReference>
<gene>
    <name evidence="4" type="ORF">JX265_012180</name>
</gene>
<feature type="domain" description="Thioredoxin" evidence="3">
    <location>
        <begin position="24"/>
        <end position="108"/>
    </location>
</feature>
<evidence type="ECO:0000313" key="4">
    <source>
        <dbReference type="EMBL" id="KAI1855735.1"/>
    </source>
</evidence>
<evidence type="ECO:0000313" key="5">
    <source>
        <dbReference type="Proteomes" id="UP000829685"/>
    </source>
</evidence>
<dbReference type="Pfam" id="PF00085">
    <property type="entry name" value="Thioredoxin"/>
    <property type="match status" value="1"/>
</dbReference>
<dbReference type="CDD" id="cd02961">
    <property type="entry name" value="PDI_a_family"/>
    <property type="match status" value="1"/>
</dbReference>
<dbReference type="AlphaFoldDB" id="A0A9P9WAY4"/>
<dbReference type="InterPro" id="IPR036249">
    <property type="entry name" value="Thioredoxin-like_sf"/>
</dbReference>
<dbReference type="CDD" id="cd02982">
    <property type="entry name" value="PDI_b'_family"/>
    <property type="match status" value="1"/>
</dbReference>
<dbReference type="EMBL" id="JAFIMR010000050">
    <property type="protein sequence ID" value="KAI1855735.1"/>
    <property type="molecule type" value="Genomic_DNA"/>
</dbReference>
<name>A0A9P9WAY4_9PEZI</name>
<keyword evidence="5" id="KW-1185">Reference proteome</keyword>
<dbReference type="InterPro" id="IPR013766">
    <property type="entry name" value="Thioredoxin_domain"/>
</dbReference>
<dbReference type="Proteomes" id="UP000829685">
    <property type="component" value="Unassembled WGS sequence"/>
</dbReference>